<dbReference type="PROSITE" id="PS51257">
    <property type="entry name" value="PROKAR_LIPOPROTEIN"/>
    <property type="match status" value="1"/>
</dbReference>
<proteinExistence type="predicted"/>
<protein>
    <submittedName>
        <fullName evidence="2">Uncharacterized protein</fullName>
    </submittedName>
</protein>
<dbReference type="EMBL" id="JASMRN010000010">
    <property type="protein sequence ID" value="MEZ7516172.1"/>
    <property type="molecule type" value="Genomic_DNA"/>
</dbReference>
<organism evidence="2 3">
    <name type="scientific">Flavobacterium frigidarium</name>
    <dbReference type="NCBI Taxonomy" id="99286"/>
    <lineage>
        <taxon>Bacteria</taxon>
        <taxon>Pseudomonadati</taxon>
        <taxon>Bacteroidota</taxon>
        <taxon>Flavobacteriia</taxon>
        <taxon>Flavobacteriales</taxon>
        <taxon>Flavobacteriaceae</taxon>
        <taxon>Flavobacterium</taxon>
    </lineage>
</organism>
<feature type="region of interest" description="Disordered" evidence="1">
    <location>
        <begin position="24"/>
        <end position="51"/>
    </location>
</feature>
<name>A0ABV4KEV1_9FLAO</name>
<reference evidence="2 3" key="1">
    <citation type="submission" date="2023-05" db="EMBL/GenBank/DDBJ databases">
        <title>Adaptations of aquatic viruses from atmosphere-close ecosystems of the Central Arctic Ocean.</title>
        <authorList>
            <person name="Rahlff J."/>
            <person name="Holmfeldt K."/>
        </authorList>
    </citation>
    <scope>NUCLEOTIDE SEQUENCE [LARGE SCALE GENOMIC DNA]</scope>
    <source>
        <strain evidence="2 3">Arc14</strain>
    </source>
</reference>
<evidence type="ECO:0000313" key="3">
    <source>
        <dbReference type="Proteomes" id="UP001568894"/>
    </source>
</evidence>
<keyword evidence="3" id="KW-1185">Reference proteome</keyword>
<sequence length="66" mass="7299">MKKEFIIVAFVFGILTSCNKKVNNETESTDTTEHAHGNTDNANQVTIDSTNIMDLDKADAVHGHEH</sequence>
<evidence type="ECO:0000313" key="2">
    <source>
        <dbReference type="EMBL" id="MEZ7516172.1"/>
    </source>
</evidence>
<evidence type="ECO:0000256" key="1">
    <source>
        <dbReference type="SAM" id="MobiDB-lite"/>
    </source>
</evidence>
<dbReference type="Proteomes" id="UP001568894">
    <property type="component" value="Unassembled WGS sequence"/>
</dbReference>
<dbReference type="RefSeq" id="WP_300288211.1">
    <property type="nucleotide sequence ID" value="NZ_JASMRN010000010.1"/>
</dbReference>
<gene>
    <name evidence="2" type="ORF">QO192_12875</name>
</gene>
<accession>A0ABV4KEV1</accession>
<comment type="caution">
    <text evidence="2">The sequence shown here is derived from an EMBL/GenBank/DDBJ whole genome shotgun (WGS) entry which is preliminary data.</text>
</comment>
<feature type="compositionally biased region" description="Polar residues" evidence="1">
    <location>
        <begin position="38"/>
        <end position="51"/>
    </location>
</feature>